<dbReference type="InterPro" id="IPR038595">
    <property type="entry name" value="LOR_sf"/>
</dbReference>
<dbReference type="SUPFAM" id="SSF54518">
    <property type="entry name" value="Tubby C-terminal domain-like"/>
    <property type="match status" value="1"/>
</dbReference>
<dbReference type="InterPro" id="IPR025659">
    <property type="entry name" value="Tubby-like_C"/>
</dbReference>
<sequence>MNDVINNNLFLVKEHTGIFKAANNFDIYDPSTGEIIMECREPSLGIFTKFLRFTDYKRMTPFDIQIRTPDGQPIVRIQRGISIFLSKVTVTDHNNDTIGGFEQKLFSIGGKFDVLNKNDKTICKLEGKWTGWDFHFKNDGEEFAHVSKKWAGLGKELFTSADNYILKISSSVPENDDVRKLILAAVMCIDMVLKE</sequence>
<evidence type="ECO:0000313" key="2">
    <source>
        <dbReference type="Proteomes" id="UP000185999"/>
    </source>
</evidence>
<evidence type="ECO:0000313" key="1">
    <source>
        <dbReference type="EMBL" id="SIS73226.1"/>
    </source>
</evidence>
<dbReference type="PANTHER" id="PTHR23248:SF9">
    <property type="entry name" value="PHOSPHOLIPID SCRAMBLASE"/>
    <property type="match status" value="1"/>
</dbReference>
<dbReference type="STRING" id="619304.SAMN05421760_10432"/>
<dbReference type="GO" id="GO:0005886">
    <property type="term" value="C:plasma membrane"/>
    <property type="evidence" value="ECO:0007669"/>
    <property type="project" value="TreeGrafter"/>
</dbReference>
<gene>
    <name evidence="1" type="ORF">SAMN05421760_10432</name>
</gene>
<proteinExistence type="predicted"/>
<name>A0A1N7LHG6_9GAMM</name>
<dbReference type="Proteomes" id="UP000185999">
    <property type="component" value="Unassembled WGS sequence"/>
</dbReference>
<keyword evidence="2" id="KW-1185">Reference proteome</keyword>
<protein>
    <submittedName>
        <fullName evidence="1">Uncharacterized protein YxjI</fullName>
    </submittedName>
</protein>
<dbReference type="AlphaFoldDB" id="A0A1N7LHG6"/>
<dbReference type="Pfam" id="PF03803">
    <property type="entry name" value="Scramblase"/>
    <property type="match status" value="1"/>
</dbReference>
<dbReference type="RefSeq" id="WP_054341643.1">
    <property type="nucleotide sequence ID" value="NZ_FTOE01000004.1"/>
</dbReference>
<dbReference type="Gene3D" id="2.40.160.200">
    <property type="entry name" value="LURP1-related"/>
    <property type="match status" value="1"/>
</dbReference>
<accession>A0A1N7LHG6</accession>
<dbReference type="EMBL" id="FTOE01000004">
    <property type="protein sequence ID" value="SIS73226.1"/>
    <property type="molecule type" value="Genomic_DNA"/>
</dbReference>
<organism evidence="1 2">
    <name type="scientific">Neptunomonas antarctica</name>
    <dbReference type="NCBI Taxonomy" id="619304"/>
    <lineage>
        <taxon>Bacteria</taxon>
        <taxon>Pseudomonadati</taxon>
        <taxon>Pseudomonadota</taxon>
        <taxon>Gammaproteobacteria</taxon>
        <taxon>Oceanospirillales</taxon>
        <taxon>Oceanospirillaceae</taxon>
        <taxon>Neptunomonas</taxon>
    </lineage>
</organism>
<dbReference type="OrthoDB" id="652307at2"/>
<reference evidence="2" key="1">
    <citation type="submission" date="2017-01" db="EMBL/GenBank/DDBJ databases">
        <authorList>
            <person name="Varghese N."/>
            <person name="Submissions S."/>
        </authorList>
    </citation>
    <scope>NUCLEOTIDE SEQUENCE [LARGE SCALE GENOMIC DNA]</scope>
    <source>
        <strain evidence="2">DSM 22306</strain>
    </source>
</reference>
<dbReference type="GO" id="GO:0017128">
    <property type="term" value="F:phospholipid scramblase activity"/>
    <property type="evidence" value="ECO:0007669"/>
    <property type="project" value="InterPro"/>
</dbReference>
<dbReference type="InterPro" id="IPR005552">
    <property type="entry name" value="Scramblase"/>
</dbReference>
<dbReference type="PANTHER" id="PTHR23248">
    <property type="entry name" value="PHOSPHOLIPID SCRAMBLASE-RELATED"/>
    <property type="match status" value="1"/>
</dbReference>